<feature type="transmembrane region" description="Helical" evidence="6">
    <location>
        <begin position="114"/>
        <end position="137"/>
    </location>
</feature>
<dbReference type="AlphaFoldDB" id="A0A7G7MIG8"/>
<dbReference type="PANTHER" id="PTHR30482:SF17">
    <property type="entry name" value="ABC TRANSPORTER ATP-BINDING PROTEIN"/>
    <property type="match status" value="1"/>
</dbReference>
<keyword evidence="4 6" id="KW-1133">Transmembrane helix</keyword>
<accession>A0A7G7MIG8</accession>
<evidence type="ECO:0000313" key="7">
    <source>
        <dbReference type="EMBL" id="QNG52579.1"/>
    </source>
</evidence>
<evidence type="ECO:0000256" key="5">
    <source>
        <dbReference type="ARBA" id="ARBA00023136"/>
    </source>
</evidence>
<feature type="transmembrane region" description="Helical" evidence="6">
    <location>
        <begin position="35"/>
        <end position="53"/>
    </location>
</feature>
<evidence type="ECO:0000313" key="8">
    <source>
        <dbReference type="Proteomes" id="UP000515728"/>
    </source>
</evidence>
<feature type="transmembrane region" description="Helical" evidence="6">
    <location>
        <begin position="208"/>
        <end position="226"/>
    </location>
</feature>
<feature type="transmembrane region" description="Helical" evidence="6">
    <location>
        <begin position="88"/>
        <end position="107"/>
    </location>
</feature>
<dbReference type="Proteomes" id="UP000515728">
    <property type="component" value="Chromosome"/>
</dbReference>
<keyword evidence="5 6" id="KW-0472">Membrane</keyword>
<feature type="transmembrane region" description="Helical" evidence="6">
    <location>
        <begin position="277"/>
        <end position="296"/>
    </location>
</feature>
<reference evidence="7 8" key="1">
    <citation type="submission" date="2020-08" db="EMBL/GenBank/DDBJ databases">
        <authorList>
            <person name="Mo P."/>
        </authorList>
    </citation>
    <scope>NUCLEOTIDE SEQUENCE [LARGE SCALE GENOMIC DNA]</scope>
    <source>
        <strain evidence="7 8">CGMCC 4.1532</strain>
    </source>
</reference>
<dbReference type="InterPro" id="IPR043428">
    <property type="entry name" value="LivM-like"/>
</dbReference>
<evidence type="ECO:0000256" key="1">
    <source>
        <dbReference type="ARBA" id="ARBA00004651"/>
    </source>
</evidence>
<feature type="transmembrane region" description="Helical" evidence="6">
    <location>
        <begin position="9"/>
        <end position="29"/>
    </location>
</feature>
<dbReference type="RefSeq" id="WP_185719408.1">
    <property type="nucleotide sequence ID" value="NZ_BAAAWI010000001.1"/>
</dbReference>
<dbReference type="InterPro" id="IPR001851">
    <property type="entry name" value="ABC_transp_permease"/>
</dbReference>
<organism evidence="7 8">
    <name type="scientific">Pseudonocardia petroleophila</name>
    <dbReference type="NCBI Taxonomy" id="37331"/>
    <lineage>
        <taxon>Bacteria</taxon>
        <taxon>Bacillati</taxon>
        <taxon>Actinomycetota</taxon>
        <taxon>Actinomycetes</taxon>
        <taxon>Pseudonocardiales</taxon>
        <taxon>Pseudonocardiaceae</taxon>
        <taxon>Pseudonocardia</taxon>
    </lineage>
</organism>
<protein>
    <submittedName>
        <fullName evidence="7">Branched-chain amino acid ABC transporter permease</fullName>
    </submittedName>
</protein>
<dbReference type="PANTHER" id="PTHR30482">
    <property type="entry name" value="HIGH-AFFINITY BRANCHED-CHAIN AMINO ACID TRANSPORT SYSTEM PERMEASE"/>
    <property type="match status" value="1"/>
</dbReference>
<dbReference type="GO" id="GO:0015658">
    <property type="term" value="F:branched-chain amino acid transmembrane transporter activity"/>
    <property type="evidence" value="ECO:0007669"/>
    <property type="project" value="InterPro"/>
</dbReference>
<dbReference type="EMBL" id="CP060131">
    <property type="protein sequence ID" value="QNG52579.1"/>
    <property type="molecule type" value="Genomic_DNA"/>
</dbReference>
<dbReference type="GO" id="GO:0005886">
    <property type="term" value="C:plasma membrane"/>
    <property type="evidence" value="ECO:0007669"/>
    <property type="project" value="UniProtKB-SubCell"/>
</dbReference>
<evidence type="ECO:0000256" key="6">
    <source>
        <dbReference type="SAM" id="Phobius"/>
    </source>
</evidence>
<comment type="subcellular location">
    <subcellularLocation>
        <location evidence="1">Cell membrane</location>
        <topology evidence="1">Multi-pass membrane protein</topology>
    </subcellularLocation>
</comment>
<dbReference type="Pfam" id="PF02653">
    <property type="entry name" value="BPD_transp_2"/>
    <property type="match status" value="1"/>
</dbReference>
<dbReference type="CDD" id="cd06581">
    <property type="entry name" value="TM_PBP1_LivM_like"/>
    <property type="match status" value="1"/>
</dbReference>
<keyword evidence="3 6" id="KW-0812">Transmembrane</keyword>
<proteinExistence type="predicted"/>
<feature type="transmembrane region" description="Helical" evidence="6">
    <location>
        <begin position="157"/>
        <end position="177"/>
    </location>
</feature>
<gene>
    <name evidence="7" type="ORF">H6H00_00335</name>
</gene>
<evidence type="ECO:0000256" key="3">
    <source>
        <dbReference type="ARBA" id="ARBA00022692"/>
    </source>
</evidence>
<evidence type="ECO:0000256" key="4">
    <source>
        <dbReference type="ARBA" id="ARBA00022989"/>
    </source>
</evidence>
<feature type="transmembrane region" description="Helical" evidence="6">
    <location>
        <begin position="246"/>
        <end position="270"/>
    </location>
</feature>
<keyword evidence="2" id="KW-1003">Cell membrane</keyword>
<evidence type="ECO:0000256" key="2">
    <source>
        <dbReference type="ARBA" id="ARBA00022475"/>
    </source>
</evidence>
<dbReference type="KEGG" id="ppel:H6H00_00335"/>
<keyword evidence="8" id="KW-1185">Reference proteome</keyword>
<sequence length="332" mass="33967">MIVTRGSRLPLYLAVPVVVLLAALPYLVAPPVTRTLVGLFALVVLASMWNLLAGYGGMISVGQQGFIGIGAYTVLLTDIAGVSPFVGIPFAALVAGLLALPTTALVFRLNGGYFAIGTWVVAEVFRLVTVEFAAVGGGSGASLTGLSALGPTLRGAVTYWCALAAVVLAVGVVFAIMRSRLGLALTAIRDDPTAADSLGVRVTAAKRLVFVVAAAGCGVAGAIIVLDSLRVQPDSIYSVQWSAFMIFMVVIGGIGSIEGPILGAIVFFALQQVLEPYGVWYLVVLGLVAIAAALFARRGLWGLATGGRDVRFLPTGYRVAGSQGGVSGGGSP</sequence>
<name>A0A7G7MIG8_9PSEU</name>